<feature type="compositionally biased region" description="Polar residues" evidence="1">
    <location>
        <begin position="141"/>
        <end position="157"/>
    </location>
</feature>
<proteinExistence type="predicted"/>
<organism evidence="2 3">
    <name type="scientific">Leptonema illini</name>
    <dbReference type="NCBI Taxonomy" id="183"/>
    <lineage>
        <taxon>Bacteria</taxon>
        <taxon>Pseudomonadati</taxon>
        <taxon>Spirochaetota</taxon>
        <taxon>Spirochaetia</taxon>
        <taxon>Leptospirales</taxon>
        <taxon>Leptospiraceae</taxon>
        <taxon>Leptonema</taxon>
    </lineage>
</organism>
<protein>
    <submittedName>
        <fullName evidence="2">Uncharacterized protein</fullName>
    </submittedName>
</protein>
<dbReference type="AlphaFoldDB" id="A0A833GXW2"/>
<evidence type="ECO:0000313" key="3">
    <source>
        <dbReference type="Proteomes" id="UP000460298"/>
    </source>
</evidence>
<sequence length="157" mass="17857">MLRLLFKEPDRFRDVLLYYNTRKHPYLSINLDIDLWTIADENEKKALRALFARNGIETDEKITRYLVENPEKGDTNNLQLLPEGGFRVAVPGSKIRYEFPKLSSNAPRAPRYSYQWQMIQPDSADGKQRDSAVVAGAPGKSRSSSSKTRAYTESSAA</sequence>
<feature type="region of interest" description="Disordered" evidence="1">
    <location>
        <begin position="117"/>
        <end position="157"/>
    </location>
</feature>
<accession>A0A833GXW2</accession>
<evidence type="ECO:0000256" key="1">
    <source>
        <dbReference type="SAM" id="MobiDB-lite"/>
    </source>
</evidence>
<name>A0A833GXW2_9LEPT</name>
<dbReference type="EMBL" id="WBUI01000034">
    <property type="protein sequence ID" value="KAB2929246.1"/>
    <property type="molecule type" value="Genomic_DNA"/>
</dbReference>
<dbReference type="Proteomes" id="UP000460298">
    <property type="component" value="Unassembled WGS sequence"/>
</dbReference>
<gene>
    <name evidence="2" type="ORF">F9K24_20295</name>
</gene>
<reference evidence="2 3" key="1">
    <citation type="submission" date="2019-10" db="EMBL/GenBank/DDBJ databases">
        <title>Extracellular Electron Transfer in a Candidatus Methanoperedens spp. Enrichment Culture.</title>
        <authorList>
            <person name="Berger S."/>
            <person name="Rangel Shaw D."/>
            <person name="Berben T."/>
            <person name="In 'T Zandt M."/>
            <person name="Frank J."/>
            <person name="Reimann J."/>
            <person name="Jetten M.S.M."/>
            <person name="Welte C.U."/>
        </authorList>
    </citation>
    <scope>NUCLEOTIDE SEQUENCE [LARGE SCALE GENOMIC DNA]</scope>
    <source>
        <strain evidence="2">SB12</strain>
    </source>
</reference>
<evidence type="ECO:0000313" key="2">
    <source>
        <dbReference type="EMBL" id="KAB2929246.1"/>
    </source>
</evidence>
<comment type="caution">
    <text evidence="2">The sequence shown here is derived from an EMBL/GenBank/DDBJ whole genome shotgun (WGS) entry which is preliminary data.</text>
</comment>